<reference evidence="11 12" key="1">
    <citation type="submission" date="2012-03" db="EMBL/GenBank/DDBJ databases">
        <authorList>
            <person name="Harkins D.M."/>
            <person name="Madupu R."/>
            <person name="Durkin A.S."/>
            <person name="Torralba M."/>
            <person name="Methe B."/>
            <person name="Sutton G.G."/>
            <person name="Nelson K.E."/>
        </authorList>
    </citation>
    <scope>NUCLEOTIDE SEQUENCE [LARGE SCALE GENOMIC DNA]</scope>
    <source>
        <strain evidence="11 12">CCUG 2042</strain>
    </source>
</reference>
<evidence type="ECO:0000313" key="11">
    <source>
        <dbReference type="EMBL" id="EIJ67251.1"/>
    </source>
</evidence>
<dbReference type="InterPro" id="IPR018704">
    <property type="entry name" value="SecYEG/CpoB_TPR"/>
</dbReference>
<comment type="subcellular location">
    <subcellularLocation>
        <location evidence="1">Cell membrane</location>
        <topology evidence="1">Single-pass type II membrane protein</topology>
    </subcellularLocation>
</comment>
<proteinExistence type="inferred from homology"/>
<dbReference type="SUPFAM" id="SSF48452">
    <property type="entry name" value="TPR-like"/>
    <property type="match status" value="1"/>
</dbReference>
<accession>I3D6A8</accession>
<dbReference type="AlphaFoldDB" id="I3D6A8"/>
<evidence type="ECO:0000256" key="5">
    <source>
        <dbReference type="ARBA" id="ARBA00023136"/>
    </source>
</evidence>
<dbReference type="Pfam" id="PF09976">
    <property type="entry name" value="TPR_21"/>
    <property type="match status" value="1"/>
</dbReference>
<sequence length="205" mass="23046">MAYTSLEEQEINEIKNFWKENGKTIIVSAIIAIAGVFGWRYWQDYQIAKNHELSAQYDRVIYEFQQDPSKAPALAEFVKTNGKTSYATLALFEQAKAAVDKQDFAQAETILKQAITESPDEIFSSIAALRLANVQFQLKEFDAAQQSLDLVKDATWNVRKQLLTGDILFAKGDKAAAKAQYEEAKKSGMASALEQQLLQVRLNNL</sequence>
<dbReference type="GO" id="GO:0044877">
    <property type="term" value="F:protein-containing complex binding"/>
    <property type="evidence" value="ECO:0007669"/>
    <property type="project" value="InterPro"/>
</dbReference>
<feature type="domain" description="Ancillary SecYEG translocon subunit/Cell division coordinator CpoB TPR" evidence="10">
    <location>
        <begin position="15"/>
        <end position="205"/>
    </location>
</feature>
<dbReference type="GO" id="GO:0005886">
    <property type="term" value="C:plasma membrane"/>
    <property type="evidence" value="ECO:0007669"/>
    <property type="project" value="UniProtKB-SubCell"/>
</dbReference>
<feature type="transmembrane region" description="Helical" evidence="9">
    <location>
        <begin position="25"/>
        <end position="42"/>
    </location>
</feature>
<dbReference type="EMBL" id="AJSX01000047">
    <property type="protein sequence ID" value="EIJ67251.1"/>
    <property type="molecule type" value="Genomic_DNA"/>
</dbReference>
<dbReference type="PATRIC" id="fig|1095749.3.peg.2086"/>
<keyword evidence="5 9" id="KW-0472">Membrane</keyword>
<dbReference type="Gene3D" id="1.25.40.10">
    <property type="entry name" value="Tetratricopeptide repeat domain"/>
    <property type="match status" value="1"/>
</dbReference>
<dbReference type="InterPro" id="IPR011990">
    <property type="entry name" value="TPR-like_helical_dom_sf"/>
</dbReference>
<dbReference type="PANTHER" id="PTHR38035">
    <property type="entry name" value="UPF0070 PROTEIN YFGM"/>
    <property type="match status" value="1"/>
</dbReference>
<evidence type="ECO:0000256" key="4">
    <source>
        <dbReference type="ARBA" id="ARBA00022989"/>
    </source>
</evidence>
<keyword evidence="12" id="KW-1185">Reference proteome</keyword>
<evidence type="ECO:0000256" key="9">
    <source>
        <dbReference type="SAM" id="Phobius"/>
    </source>
</evidence>
<keyword evidence="3 9" id="KW-0812">Transmembrane</keyword>
<comment type="caution">
    <text evidence="11">The sequence shown here is derived from an EMBL/GenBank/DDBJ whole genome shotgun (WGS) entry which is preliminary data.</text>
</comment>
<evidence type="ECO:0000256" key="8">
    <source>
        <dbReference type="ARBA" id="ARBA00024235"/>
    </source>
</evidence>
<evidence type="ECO:0000256" key="6">
    <source>
        <dbReference type="ARBA" id="ARBA00023186"/>
    </source>
</evidence>
<name>I3D6A8_9PAST</name>
<evidence type="ECO:0000256" key="2">
    <source>
        <dbReference type="ARBA" id="ARBA00022475"/>
    </source>
</evidence>
<protein>
    <recommendedName>
        <fullName evidence="8">Ancillary SecYEG translocon subunit</fullName>
    </recommendedName>
</protein>
<dbReference type="Proteomes" id="UP000006457">
    <property type="component" value="Unassembled WGS sequence"/>
</dbReference>
<evidence type="ECO:0000256" key="1">
    <source>
        <dbReference type="ARBA" id="ARBA00004401"/>
    </source>
</evidence>
<evidence type="ECO:0000313" key="12">
    <source>
        <dbReference type="Proteomes" id="UP000006457"/>
    </source>
</evidence>
<evidence type="ECO:0000259" key="10">
    <source>
        <dbReference type="Pfam" id="PF09976"/>
    </source>
</evidence>
<evidence type="ECO:0000256" key="3">
    <source>
        <dbReference type="ARBA" id="ARBA00022692"/>
    </source>
</evidence>
<gene>
    <name evidence="11" type="ORF">HMPREF1052_0754</name>
</gene>
<evidence type="ECO:0000256" key="7">
    <source>
        <dbReference type="ARBA" id="ARBA00024197"/>
    </source>
</evidence>
<dbReference type="InterPro" id="IPR026039">
    <property type="entry name" value="YfgM"/>
</dbReference>
<organism evidence="11 12">
    <name type="scientific">Pasteurella bettyae CCUG 2042</name>
    <dbReference type="NCBI Taxonomy" id="1095749"/>
    <lineage>
        <taxon>Bacteria</taxon>
        <taxon>Pseudomonadati</taxon>
        <taxon>Pseudomonadota</taxon>
        <taxon>Gammaproteobacteria</taxon>
        <taxon>Pasteurellales</taxon>
        <taxon>Pasteurellaceae</taxon>
        <taxon>Pasteurella</taxon>
    </lineage>
</organism>
<dbReference type="PIRSF" id="PIRSF006170">
    <property type="entry name" value="YfgM"/>
    <property type="match status" value="1"/>
</dbReference>
<keyword evidence="4 9" id="KW-1133">Transmembrane helix</keyword>
<dbReference type="OrthoDB" id="9789675at2"/>
<comment type="similarity">
    <text evidence="7">Belongs to the YfgM family.</text>
</comment>
<keyword evidence="2" id="KW-1003">Cell membrane</keyword>
<keyword evidence="6" id="KW-0143">Chaperone</keyword>
<dbReference type="RefSeq" id="WP_005761716.1">
    <property type="nucleotide sequence ID" value="NZ_AJSX01000047.1"/>
</dbReference>
<dbReference type="eggNOG" id="COG2976">
    <property type="taxonomic scope" value="Bacteria"/>
</dbReference>
<dbReference type="PANTHER" id="PTHR38035:SF1">
    <property type="entry name" value="ANCILLARY SECYEG TRANSLOCON SUBUNIT"/>
    <property type="match status" value="1"/>
</dbReference>